<dbReference type="EMBL" id="PDSK01000082">
    <property type="protein sequence ID" value="PIE34581.1"/>
    <property type="molecule type" value="Genomic_DNA"/>
</dbReference>
<name>A0A2G6KFY1_9BACT</name>
<protein>
    <submittedName>
        <fullName evidence="1">Uncharacterized protein</fullName>
    </submittedName>
</protein>
<proteinExistence type="predicted"/>
<accession>A0A2G6KFY1</accession>
<reference evidence="1 2" key="1">
    <citation type="submission" date="2017-10" db="EMBL/GenBank/DDBJ databases">
        <title>Novel microbial diversity and functional potential in the marine mammal oral microbiome.</title>
        <authorList>
            <person name="Dudek N.K."/>
            <person name="Sun C.L."/>
            <person name="Burstein D."/>
            <person name="Kantor R.S."/>
            <person name="Aliaga Goltsman D.S."/>
            <person name="Bik E.M."/>
            <person name="Thomas B.C."/>
            <person name="Banfield J.F."/>
            <person name="Relman D.A."/>
        </authorList>
    </citation>
    <scope>NUCLEOTIDE SEQUENCE [LARGE SCALE GENOMIC DNA]</scope>
    <source>
        <strain evidence="1">DOLJORAL78_47_16</strain>
    </source>
</reference>
<sequence>MGLRGRIYAKGPGGSHSGIRIVRADTAQQYALEHPEQHAGISRQAGILYRAERIGSVTITLTADAYRIINHRYFRWYAITLLVMIPA</sequence>
<feature type="non-terminal residue" evidence="1">
    <location>
        <position position="87"/>
    </location>
</feature>
<gene>
    <name evidence="1" type="ORF">CSA56_07255</name>
</gene>
<evidence type="ECO:0000313" key="2">
    <source>
        <dbReference type="Proteomes" id="UP000230821"/>
    </source>
</evidence>
<organism evidence="1 2">
    <name type="scientific">candidate division KSB3 bacterium</name>
    <dbReference type="NCBI Taxonomy" id="2044937"/>
    <lineage>
        <taxon>Bacteria</taxon>
        <taxon>candidate division KSB3</taxon>
    </lineage>
</organism>
<dbReference type="Proteomes" id="UP000230821">
    <property type="component" value="Unassembled WGS sequence"/>
</dbReference>
<dbReference type="AlphaFoldDB" id="A0A2G6KFY1"/>
<comment type="caution">
    <text evidence="1">The sequence shown here is derived from an EMBL/GenBank/DDBJ whole genome shotgun (WGS) entry which is preliminary data.</text>
</comment>
<evidence type="ECO:0000313" key="1">
    <source>
        <dbReference type="EMBL" id="PIE34581.1"/>
    </source>
</evidence>